<evidence type="ECO:0000313" key="3">
    <source>
        <dbReference type="Proteomes" id="UP001168694"/>
    </source>
</evidence>
<dbReference type="Proteomes" id="UP001168694">
    <property type="component" value="Unassembled WGS sequence"/>
</dbReference>
<dbReference type="CDD" id="cd07721">
    <property type="entry name" value="yflN-like_MBL-fold"/>
    <property type="match status" value="1"/>
</dbReference>
<dbReference type="InterPro" id="IPR050855">
    <property type="entry name" value="NDM-1-like"/>
</dbReference>
<comment type="caution">
    <text evidence="2">The sequence shown here is derived from an EMBL/GenBank/DDBJ whole genome shotgun (WGS) entry which is preliminary data.</text>
</comment>
<dbReference type="RefSeq" id="WP_290401930.1">
    <property type="nucleotide sequence ID" value="NZ_JAUHLN010000006.1"/>
</dbReference>
<feature type="domain" description="Metallo-beta-lactamase" evidence="1">
    <location>
        <begin position="18"/>
        <end position="221"/>
    </location>
</feature>
<dbReference type="InterPro" id="IPR001279">
    <property type="entry name" value="Metallo-B-lactamas"/>
</dbReference>
<dbReference type="Gene3D" id="3.60.15.10">
    <property type="entry name" value="Ribonuclease Z/Hydroxyacylglutathione hydrolase-like"/>
    <property type="match status" value="1"/>
</dbReference>
<evidence type="ECO:0000313" key="2">
    <source>
        <dbReference type="EMBL" id="MDN4075583.1"/>
    </source>
</evidence>
<dbReference type="PANTHER" id="PTHR42951:SF15">
    <property type="entry name" value="METALLO-BETA-LACTAMASE SUPERFAMILY PROTEIN"/>
    <property type="match status" value="1"/>
</dbReference>
<keyword evidence="3" id="KW-1185">Reference proteome</keyword>
<evidence type="ECO:0000259" key="1">
    <source>
        <dbReference type="SMART" id="SM00849"/>
    </source>
</evidence>
<protein>
    <submittedName>
        <fullName evidence="2">MBL fold metallo-hydrolase</fullName>
    </submittedName>
</protein>
<organism evidence="2 3">
    <name type="scientific">Fictibacillus terranigra</name>
    <dbReference type="NCBI Taxonomy" id="3058424"/>
    <lineage>
        <taxon>Bacteria</taxon>
        <taxon>Bacillati</taxon>
        <taxon>Bacillota</taxon>
        <taxon>Bacilli</taxon>
        <taxon>Bacillales</taxon>
        <taxon>Fictibacillaceae</taxon>
        <taxon>Fictibacillus</taxon>
    </lineage>
</organism>
<name>A0ABT8ECB7_9BACL</name>
<accession>A0ABT8ECB7</accession>
<dbReference type="InterPro" id="IPR036866">
    <property type="entry name" value="RibonucZ/Hydroxyglut_hydro"/>
</dbReference>
<dbReference type="EMBL" id="JAUHLN010000006">
    <property type="protein sequence ID" value="MDN4075583.1"/>
    <property type="molecule type" value="Genomic_DNA"/>
</dbReference>
<dbReference type="PANTHER" id="PTHR42951">
    <property type="entry name" value="METALLO-BETA-LACTAMASE DOMAIN-CONTAINING"/>
    <property type="match status" value="1"/>
</dbReference>
<dbReference type="Pfam" id="PF00753">
    <property type="entry name" value="Lactamase_B"/>
    <property type="match status" value="1"/>
</dbReference>
<sequence>MKVSNGVAMLELKVNEIAFHPTLVWDDESAILIDAGVPGQLEAFQSEMTEAGVPFSNLKAVILTHQDIDHIGSLPELQEAAGHSLEVFAHENDQPYIEGRLPLIKTDRSQLTDEEWESLPPLAKAFYEIPSPVSKVHHTLKDGQTIPLAGGMKVIFTPGHTPGHISLYLQQSKVLVAGDAMFSVNGTLHGPHEETTPDLREAEQSITKYSAYDIHKVICYHDGLSTRDVKEQLMQLVLTADKK</sequence>
<dbReference type="SUPFAM" id="SSF56281">
    <property type="entry name" value="Metallo-hydrolase/oxidoreductase"/>
    <property type="match status" value="1"/>
</dbReference>
<reference evidence="2" key="1">
    <citation type="submission" date="2023-06" db="EMBL/GenBank/DDBJ databases">
        <title>Draft Genome Sequences of Representative Paenibacillus Polymyxa, Bacillus cereus, Fictibacillus sp., and Brevibacillus agri Strains Isolated from Amazonian Dark Earth.</title>
        <authorList>
            <person name="Pellegrinetti T.A."/>
            <person name="Cunha I.C.M."/>
            <person name="Chaves M.G."/>
            <person name="Freitas A.S."/>
            <person name="Silva A.V.R."/>
            <person name="Tsai S.M."/>
            <person name="Mendes L.W."/>
        </authorList>
    </citation>
    <scope>NUCLEOTIDE SEQUENCE</scope>
    <source>
        <strain evidence="2">CENA-BCM004</strain>
    </source>
</reference>
<gene>
    <name evidence="2" type="ORF">QYF49_21725</name>
</gene>
<dbReference type="SMART" id="SM00849">
    <property type="entry name" value="Lactamase_B"/>
    <property type="match status" value="1"/>
</dbReference>
<proteinExistence type="predicted"/>